<dbReference type="EMBL" id="CM046111">
    <property type="protein sequence ID" value="KAI8425236.1"/>
    <property type="molecule type" value="Genomic_DNA"/>
</dbReference>
<reference evidence="1 2" key="1">
    <citation type="journal article" date="2022" name="Genome Biol. Evol.">
        <title>The Spruce Budworm Genome: Reconstructing the Evolutionary History of Antifreeze Proteins.</title>
        <authorList>
            <person name="Beliveau C."/>
            <person name="Gagne P."/>
            <person name="Picq S."/>
            <person name="Vernygora O."/>
            <person name="Keeling C.I."/>
            <person name="Pinkney K."/>
            <person name="Doucet D."/>
            <person name="Wen F."/>
            <person name="Johnston J.S."/>
            <person name="Maaroufi H."/>
            <person name="Boyle B."/>
            <person name="Laroche J."/>
            <person name="Dewar K."/>
            <person name="Juretic N."/>
            <person name="Blackburn G."/>
            <person name="Nisole A."/>
            <person name="Brunet B."/>
            <person name="Brandao M."/>
            <person name="Lumley L."/>
            <person name="Duan J."/>
            <person name="Quan G."/>
            <person name="Lucarotti C.J."/>
            <person name="Roe A.D."/>
            <person name="Sperling F.A.H."/>
            <person name="Levesque R.C."/>
            <person name="Cusson M."/>
        </authorList>
    </citation>
    <scope>NUCLEOTIDE SEQUENCE [LARGE SCALE GENOMIC DNA]</scope>
    <source>
        <strain evidence="1">Glfc:IPQL:Cfum</strain>
    </source>
</reference>
<evidence type="ECO:0000313" key="1">
    <source>
        <dbReference type="EMBL" id="KAI8425236.1"/>
    </source>
</evidence>
<proteinExistence type="predicted"/>
<dbReference type="Proteomes" id="UP001064048">
    <property type="component" value="Chromosome 11"/>
</dbReference>
<protein>
    <submittedName>
        <fullName evidence="1">Uncharacterized protein</fullName>
    </submittedName>
</protein>
<comment type="caution">
    <text evidence="1">The sequence shown here is derived from an EMBL/GenBank/DDBJ whole genome shotgun (WGS) entry which is preliminary data.</text>
</comment>
<gene>
    <name evidence="1" type="ORF">MSG28_007036</name>
</gene>
<organism evidence="1 2">
    <name type="scientific">Choristoneura fumiferana</name>
    <name type="common">Spruce budworm moth</name>
    <name type="synonym">Archips fumiferana</name>
    <dbReference type="NCBI Taxonomy" id="7141"/>
    <lineage>
        <taxon>Eukaryota</taxon>
        <taxon>Metazoa</taxon>
        <taxon>Ecdysozoa</taxon>
        <taxon>Arthropoda</taxon>
        <taxon>Hexapoda</taxon>
        <taxon>Insecta</taxon>
        <taxon>Pterygota</taxon>
        <taxon>Neoptera</taxon>
        <taxon>Endopterygota</taxon>
        <taxon>Lepidoptera</taxon>
        <taxon>Glossata</taxon>
        <taxon>Ditrysia</taxon>
        <taxon>Tortricoidea</taxon>
        <taxon>Tortricidae</taxon>
        <taxon>Tortricinae</taxon>
        <taxon>Choristoneura</taxon>
    </lineage>
</organism>
<keyword evidence="2" id="KW-1185">Reference proteome</keyword>
<evidence type="ECO:0000313" key="2">
    <source>
        <dbReference type="Proteomes" id="UP001064048"/>
    </source>
</evidence>
<accession>A0ACC0JMJ2</accession>
<sequence length="876" mass="93936">MGALTGGSITGSGEVTTTHQSVEATTLGSEASHGRGEPTTQGSGSVKSVSHGGDGETVSTDGSVENSETTSAKSDRRWIFAMRHGERVDLTYGVWVPFCFDECGRYVRKDLNMPLTLGESVKSGHVTYSNKAENACNWPQSCLMESEDEAYDWARLPSKCSFTLDLKAAKLYCSGNTSNVHEALSTLGNHVSLMGAQHISLHKVHIEKVVYANGFVKEPTIDLVIVHGSQNKTKNGVVRAGGMDSYSKDTPLTRVGRLQAALVGEGLRLARARVAHVYASAALRCVETAHHLLEGTWGGGTRAGRLQAALVGEGLRLARARVAHVYASAALRCVETAHHLLEGTWGGDTRGRLQAALVGEGLRLARARVAHVYASAALRCVETAHHLLEGTWGGGTRAGRLQAALVGEGLRLARARVAHVPRTTCWRVRGGGTRAGRLQAALVGEGLRLARARVAHVYASAALRCVETAHHLLEGTWGGGTRAGRLQAALVGEGLRLARARVAHVYASAALRCVETAHHLLEGTWGGDTRAGGCRRRWWARGCGWRARASRTDRAPPAGGYVGGGTRAGRLQAALVGEGLRLARARVAHVYASAALRCVETAHHLLEGTWGGTRAGRLQAALVGEGLRLARARVAHVYASAALRCVETAHHLLEGTWGGGHTRGAAAGGAGLQDPSLKVKVDPGLFEYKNWYAAKGMAPFMTPHELHKAGYNVDLEYKPYVTLDTNTAETMEEFYKRNEFVMHSAIKDTEAEGGNIIFVGHAATLDMMVVAVNRLANPHSDHPPYQLSKHLLRVPYCALGAMRDRPWQVVSPPCPPPSTPAREGSTGGYCSICKMQCDIHGLLTVVPLAVQIRRIVSMKKTTVSNPYFKVFYNLST</sequence>
<name>A0ACC0JMJ2_CHOFU</name>